<keyword evidence="5 7" id="KW-0067">ATP-binding</keyword>
<evidence type="ECO:0000259" key="8">
    <source>
        <dbReference type="Pfam" id="PF01171"/>
    </source>
</evidence>
<dbReference type="InterPro" id="IPR012094">
    <property type="entry name" value="tRNA_Ile_lys_synt"/>
</dbReference>
<keyword evidence="1 7" id="KW-0963">Cytoplasm</keyword>
<dbReference type="NCBIfam" id="TIGR02432">
    <property type="entry name" value="lysidine_TilS_N"/>
    <property type="match status" value="1"/>
</dbReference>
<keyword evidence="4 7" id="KW-0547">Nucleotide-binding</keyword>
<dbReference type="CDD" id="cd01992">
    <property type="entry name" value="TilS_N"/>
    <property type="match status" value="1"/>
</dbReference>
<evidence type="ECO:0000259" key="9">
    <source>
        <dbReference type="Pfam" id="PF09179"/>
    </source>
</evidence>
<dbReference type="HAMAP" id="MF_01161">
    <property type="entry name" value="tRNA_Ile_lys_synt"/>
    <property type="match status" value="1"/>
</dbReference>
<dbReference type="Proteomes" id="UP001204000">
    <property type="component" value="Unassembled WGS sequence"/>
</dbReference>
<name>A0ABT1G2M6_9CORY</name>
<feature type="domain" description="tRNA(Ile)-lysidine synthase substrate-binding" evidence="9">
    <location>
        <begin position="243"/>
        <end position="304"/>
    </location>
</feature>
<comment type="catalytic activity">
    <reaction evidence="6 7">
        <text>cytidine(34) in tRNA(Ile2) + L-lysine + ATP = lysidine(34) in tRNA(Ile2) + AMP + diphosphate + H(+)</text>
        <dbReference type="Rhea" id="RHEA:43744"/>
        <dbReference type="Rhea" id="RHEA-COMP:10625"/>
        <dbReference type="Rhea" id="RHEA-COMP:10670"/>
        <dbReference type="ChEBI" id="CHEBI:15378"/>
        <dbReference type="ChEBI" id="CHEBI:30616"/>
        <dbReference type="ChEBI" id="CHEBI:32551"/>
        <dbReference type="ChEBI" id="CHEBI:33019"/>
        <dbReference type="ChEBI" id="CHEBI:82748"/>
        <dbReference type="ChEBI" id="CHEBI:83665"/>
        <dbReference type="ChEBI" id="CHEBI:456215"/>
        <dbReference type="EC" id="6.3.4.19"/>
    </reaction>
</comment>
<sequence>MDPFWPRKSPHFLACRRSIRDLPVSAAATTPVIGLSGGPDSLALVAAVAAEGRDVRAVIVDHALQPGSAAVAERAAEQARALGIRAEVIRVEVAADAAAQRGLEAVAREARYAALFRVAPEVWVAHTADDQAETLLLGALRGNPAGMARVETRPEGALVRPFLNLRRADTVGACEELGLQYWRDPMNDDPTYRRVAIRHHIIPTLTDLLGGDAVPALAATADRIAEDRQLIAALADLTPTDNCEELMNDPAPIRRRRLAAWLLANDVPVQADQLADIERLVTNWKGQGPVHVAGAQVTRRAARLCVVKVTPKD</sequence>
<evidence type="ECO:0000256" key="1">
    <source>
        <dbReference type="ARBA" id="ARBA00022490"/>
    </source>
</evidence>
<comment type="function">
    <text evidence="7">Ligates lysine onto the cytidine present at position 34 of the AUA codon-specific tRNA(Ile) that contains the anticodon CAU, in an ATP-dependent manner. Cytidine is converted to lysidine, thus changing the amino acid specificity of the tRNA from methionine to isoleucine.</text>
</comment>
<keyword evidence="11" id="KW-1185">Reference proteome</keyword>
<gene>
    <name evidence="7 10" type="primary">tilS</name>
    <name evidence="10" type="ORF">M5J20_08620</name>
</gene>
<comment type="caution">
    <text evidence="10">The sequence shown here is derived from an EMBL/GenBank/DDBJ whole genome shotgun (WGS) entry which is preliminary data.</text>
</comment>
<organism evidence="10 11">
    <name type="scientific">Corynebacterium stercoris</name>
    <dbReference type="NCBI Taxonomy" id="2943490"/>
    <lineage>
        <taxon>Bacteria</taxon>
        <taxon>Bacillati</taxon>
        <taxon>Actinomycetota</taxon>
        <taxon>Actinomycetes</taxon>
        <taxon>Mycobacteriales</taxon>
        <taxon>Corynebacteriaceae</taxon>
        <taxon>Corynebacterium</taxon>
    </lineage>
</organism>
<feature type="binding site" evidence="7">
    <location>
        <begin position="36"/>
        <end position="41"/>
    </location>
    <ligand>
        <name>ATP</name>
        <dbReference type="ChEBI" id="CHEBI:30616"/>
    </ligand>
</feature>
<comment type="domain">
    <text evidence="7">The N-terminal region contains the highly conserved SGGXDS motif, predicted to be a P-loop motif involved in ATP binding.</text>
</comment>
<dbReference type="RefSeq" id="WP_253578558.1">
    <property type="nucleotide sequence ID" value="NZ_JAMFTQ010000011.1"/>
</dbReference>
<evidence type="ECO:0000256" key="7">
    <source>
        <dbReference type="HAMAP-Rule" id="MF_01161"/>
    </source>
</evidence>
<reference evidence="10" key="1">
    <citation type="submission" date="2022-05" db="EMBL/GenBank/DDBJ databases">
        <title>Corynebacterium sp. TA-R-1 sp. nov., isolated from human feces.</title>
        <authorList>
            <person name="Shamsuzzaman M."/>
            <person name="Dahal R.H."/>
        </authorList>
    </citation>
    <scope>NUCLEOTIDE SEQUENCE</scope>
    <source>
        <strain evidence="10">TA-R-1</strain>
    </source>
</reference>
<dbReference type="InterPro" id="IPR011063">
    <property type="entry name" value="TilS/TtcA_N"/>
</dbReference>
<dbReference type="InterPro" id="IPR014729">
    <property type="entry name" value="Rossmann-like_a/b/a_fold"/>
</dbReference>
<dbReference type="SUPFAM" id="SSF52402">
    <property type="entry name" value="Adenine nucleotide alpha hydrolases-like"/>
    <property type="match status" value="1"/>
</dbReference>
<protein>
    <recommendedName>
        <fullName evidence="7">tRNA(Ile)-lysidine synthase</fullName>
        <ecNumber evidence="7">6.3.4.19</ecNumber>
    </recommendedName>
    <alternativeName>
        <fullName evidence="7">tRNA(Ile)-2-lysyl-cytidine synthase</fullName>
    </alternativeName>
    <alternativeName>
        <fullName evidence="7">tRNA(Ile)-lysidine synthetase</fullName>
    </alternativeName>
</protein>
<dbReference type="Pfam" id="PF01171">
    <property type="entry name" value="ATP_bind_3"/>
    <property type="match status" value="1"/>
</dbReference>
<comment type="similarity">
    <text evidence="7">Belongs to the tRNA(Ile)-lysidine synthase family.</text>
</comment>
<feature type="domain" description="tRNA(Ile)-lysidine/2-thiocytidine synthase N-terminal" evidence="8">
    <location>
        <begin position="32"/>
        <end position="199"/>
    </location>
</feature>
<dbReference type="Gene3D" id="3.40.50.620">
    <property type="entry name" value="HUPs"/>
    <property type="match status" value="1"/>
</dbReference>
<dbReference type="GO" id="GO:0032267">
    <property type="term" value="F:tRNA(Ile)-lysidine synthase activity"/>
    <property type="evidence" value="ECO:0007669"/>
    <property type="project" value="UniProtKB-EC"/>
</dbReference>
<dbReference type="Pfam" id="PF09179">
    <property type="entry name" value="TilS"/>
    <property type="match status" value="1"/>
</dbReference>
<evidence type="ECO:0000256" key="3">
    <source>
        <dbReference type="ARBA" id="ARBA00022694"/>
    </source>
</evidence>
<evidence type="ECO:0000313" key="11">
    <source>
        <dbReference type="Proteomes" id="UP001204000"/>
    </source>
</evidence>
<keyword evidence="3 7" id="KW-0819">tRNA processing</keyword>
<comment type="subcellular location">
    <subcellularLocation>
        <location evidence="7">Cytoplasm</location>
    </subcellularLocation>
</comment>
<dbReference type="PANTHER" id="PTHR43033">
    <property type="entry name" value="TRNA(ILE)-LYSIDINE SYNTHASE-RELATED"/>
    <property type="match status" value="1"/>
</dbReference>
<dbReference type="EMBL" id="JAMFTQ010000011">
    <property type="protein sequence ID" value="MCP1388245.1"/>
    <property type="molecule type" value="Genomic_DNA"/>
</dbReference>
<dbReference type="PANTHER" id="PTHR43033:SF1">
    <property type="entry name" value="TRNA(ILE)-LYSIDINE SYNTHASE-RELATED"/>
    <property type="match status" value="1"/>
</dbReference>
<dbReference type="InterPro" id="IPR015262">
    <property type="entry name" value="tRNA_Ile_lys_synt_subst-bd"/>
</dbReference>
<accession>A0ABT1G2M6</accession>
<dbReference type="InterPro" id="IPR012795">
    <property type="entry name" value="tRNA_Ile_lys_synt_N"/>
</dbReference>
<evidence type="ECO:0000256" key="6">
    <source>
        <dbReference type="ARBA" id="ARBA00048539"/>
    </source>
</evidence>
<evidence type="ECO:0000313" key="10">
    <source>
        <dbReference type="EMBL" id="MCP1388245.1"/>
    </source>
</evidence>
<evidence type="ECO:0000256" key="5">
    <source>
        <dbReference type="ARBA" id="ARBA00022840"/>
    </source>
</evidence>
<evidence type="ECO:0000256" key="2">
    <source>
        <dbReference type="ARBA" id="ARBA00022598"/>
    </source>
</evidence>
<keyword evidence="2 7" id="KW-0436">Ligase</keyword>
<dbReference type="EC" id="6.3.4.19" evidence="7"/>
<proteinExistence type="inferred from homology"/>
<evidence type="ECO:0000256" key="4">
    <source>
        <dbReference type="ARBA" id="ARBA00022741"/>
    </source>
</evidence>